<keyword evidence="3" id="KW-0347">Helicase</keyword>
<comment type="caution">
    <text evidence="3">The sequence shown here is derived from an EMBL/GenBank/DDBJ whole genome shotgun (WGS) entry which is preliminary data.</text>
</comment>
<proteinExistence type="predicted"/>
<dbReference type="EMBL" id="SNSC02000009">
    <property type="protein sequence ID" value="TID21799.1"/>
    <property type="molecule type" value="Genomic_DNA"/>
</dbReference>
<evidence type="ECO:0000313" key="4">
    <source>
        <dbReference type="Proteomes" id="UP000298493"/>
    </source>
</evidence>
<keyword evidence="2" id="KW-0732">Signal</keyword>
<sequence>MKLSAAALLTLATQAIALSVASQNAARDVNQEADPLDPDFAPVQVVKKHTGPSYEYPHLQKGEDVEYVKRHTGPSYEYPHLQEGEDVEYVKRHTGPSYEYPHLQEGEDVEYVKRHTGPSYEYPHLQKGEDVEYVKRETGPDGEVGFVKRPKGPVPGSTPSAPPHKFRDEEKDEDFFDV</sequence>
<keyword evidence="3" id="KW-0547">Nucleotide-binding</keyword>
<protein>
    <submittedName>
        <fullName evidence="3">Putative ATP-dependent RNA helicase ddx17</fullName>
    </submittedName>
</protein>
<dbReference type="AlphaFoldDB" id="A0A4Z1PIY8"/>
<dbReference type="Proteomes" id="UP000298493">
    <property type="component" value="Unassembled WGS sequence"/>
</dbReference>
<reference evidence="3 4" key="1">
    <citation type="submission" date="2019-04" db="EMBL/GenBank/DDBJ databases">
        <title>High contiguity whole genome sequence and gene annotation resource for two Venturia nashicola isolates.</title>
        <authorList>
            <person name="Prokchorchik M."/>
            <person name="Won K."/>
            <person name="Lee Y."/>
            <person name="Choi E.D."/>
            <person name="Segonzac C."/>
            <person name="Sohn K.H."/>
        </authorList>
    </citation>
    <scope>NUCLEOTIDE SEQUENCE [LARGE SCALE GENOMIC DNA]</scope>
    <source>
        <strain evidence="3 4">PRI2</strain>
    </source>
</reference>
<organism evidence="3 4">
    <name type="scientific">Venturia nashicola</name>
    <dbReference type="NCBI Taxonomy" id="86259"/>
    <lineage>
        <taxon>Eukaryota</taxon>
        <taxon>Fungi</taxon>
        <taxon>Dikarya</taxon>
        <taxon>Ascomycota</taxon>
        <taxon>Pezizomycotina</taxon>
        <taxon>Dothideomycetes</taxon>
        <taxon>Pleosporomycetidae</taxon>
        <taxon>Venturiales</taxon>
        <taxon>Venturiaceae</taxon>
        <taxon>Venturia</taxon>
    </lineage>
</organism>
<keyword evidence="4" id="KW-1185">Reference proteome</keyword>
<feature type="chain" id="PRO_5021413516" evidence="2">
    <location>
        <begin position="18"/>
        <end position="178"/>
    </location>
</feature>
<evidence type="ECO:0000313" key="3">
    <source>
        <dbReference type="EMBL" id="TID21799.1"/>
    </source>
</evidence>
<name>A0A4Z1PIY8_9PEZI</name>
<evidence type="ECO:0000256" key="2">
    <source>
        <dbReference type="SAM" id="SignalP"/>
    </source>
</evidence>
<keyword evidence="3" id="KW-0378">Hydrolase</keyword>
<dbReference type="GO" id="GO:0004386">
    <property type="term" value="F:helicase activity"/>
    <property type="evidence" value="ECO:0007669"/>
    <property type="project" value="UniProtKB-KW"/>
</dbReference>
<dbReference type="OrthoDB" id="6571519at2759"/>
<gene>
    <name evidence="3" type="ORF">E6O75_ATG05194</name>
</gene>
<accession>A0A4Z1PIY8</accession>
<feature type="region of interest" description="Disordered" evidence="1">
    <location>
        <begin position="138"/>
        <end position="178"/>
    </location>
</feature>
<keyword evidence="3" id="KW-0067">ATP-binding</keyword>
<evidence type="ECO:0000256" key="1">
    <source>
        <dbReference type="SAM" id="MobiDB-lite"/>
    </source>
</evidence>
<feature type="signal peptide" evidence="2">
    <location>
        <begin position="1"/>
        <end position="17"/>
    </location>
</feature>